<sequence length="176" mass="19829">MVKRINKPKVINVKRSAPSKLPSHVYRTDVSVQRLGHRQLSVNSIQTIIPRNKVSPVQNERHAESKIAQSDSSKKQNELNSNSRQKIFDHKQVPAKESLNYSTDTTDLERKKSWIQSTNRGKQILHSRSEEAEKSRPRRRLRAGFKMTPPCCCLIVSATIAGLALLGGLLATIIII</sequence>
<dbReference type="EMBL" id="CAJNRG010011767">
    <property type="protein sequence ID" value="CAF2134909.1"/>
    <property type="molecule type" value="Genomic_DNA"/>
</dbReference>
<gene>
    <name evidence="3" type="ORF">XDN619_LOCUS25547</name>
</gene>
<dbReference type="Proteomes" id="UP000663887">
    <property type="component" value="Unassembled WGS sequence"/>
</dbReference>
<keyword evidence="2" id="KW-0812">Transmembrane</keyword>
<evidence type="ECO:0000313" key="3">
    <source>
        <dbReference type="EMBL" id="CAF2134909.1"/>
    </source>
</evidence>
<evidence type="ECO:0000256" key="1">
    <source>
        <dbReference type="SAM" id="MobiDB-lite"/>
    </source>
</evidence>
<feature type="non-terminal residue" evidence="3">
    <location>
        <position position="1"/>
    </location>
</feature>
<feature type="region of interest" description="Disordered" evidence="1">
    <location>
        <begin position="53"/>
        <end position="104"/>
    </location>
</feature>
<proteinExistence type="predicted"/>
<feature type="region of interest" description="Disordered" evidence="1">
    <location>
        <begin position="117"/>
        <end position="138"/>
    </location>
</feature>
<evidence type="ECO:0000313" key="4">
    <source>
        <dbReference type="Proteomes" id="UP000663887"/>
    </source>
</evidence>
<accession>A0A816WIZ1</accession>
<reference evidence="3" key="1">
    <citation type="submission" date="2021-02" db="EMBL/GenBank/DDBJ databases">
        <authorList>
            <person name="Nowell W R."/>
        </authorList>
    </citation>
    <scope>NUCLEOTIDE SEQUENCE</scope>
</reference>
<name>A0A816WIZ1_9BILA</name>
<feature type="transmembrane region" description="Helical" evidence="2">
    <location>
        <begin position="147"/>
        <end position="175"/>
    </location>
</feature>
<comment type="caution">
    <text evidence="3">The sequence shown here is derived from an EMBL/GenBank/DDBJ whole genome shotgun (WGS) entry which is preliminary data.</text>
</comment>
<organism evidence="3 4">
    <name type="scientific">Rotaria magnacalcarata</name>
    <dbReference type="NCBI Taxonomy" id="392030"/>
    <lineage>
        <taxon>Eukaryota</taxon>
        <taxon>Metazoa</taxon>
        <taxon>Spiralia</taxon>
        <taxon>Gnathifera</taxon>
        <taxon>Rotifera</taxon>
        <taxon>Eurotatoria</taxon>
        <taxon>Bdelloidea</taxon>
        <taxon>Philodinida</taxon>
        <taxon>Philodinidae</taxon>
        <taxon>Rotaria</taxon>
    </lineage>
</organism>
<dbReference type="AlphaFoldDB" id="A0A816WIZ1"/>
<keyword evidence="2" id="KW-1133">Transmembrane helix</keyword>
<evidence type="ECO:0000256" key="2">
    <source>
        <dbReference type="SAM" id="Phobius"/>
    </source>
</evidence>
<protein>
    <submittedName>
        <fullName evidence="3">Uncharacterized protein</fullName>
    </submittedName>
</protein>
<keyword evidence="2" id="KW-0472">Membrane</keyword>